<comment type="caution">
    <text evidence="2">The sequence shown here is derived from an EMBL/GenBank/DDBJ whole genome shotgun (WGS) entry which is preliminary data.</text>
</comment>
<dbReference type="RefSeq" id="WP_190886400.1">
    <property type="nucleotide sequence ID" value="NZ_JACWZY010000005.1"/>
</dbReference>
<dbReference type="EMBL" id="JACWZY010000005">
    <property type="protein sequence ID" value="MBD2700536.1"/>
    <property type="molecule type" value="Genomic_DNA"/>
</dbReference>
<keyword evidence="3" id="KW-1185">Reference proteome</keyword>
<accession>A0A926Y260</accession>
<sequence>MPKELTKTNEEAIIQQVFDKLAVAWNAGDAEAFGQCLTDDCDYVTFAGQHIKGQQENVKIHNELFHSWALRGSTMHTGSSAPTIAFLSDTVALMHSTGTIKLRFQKKPPLDRLSIQTTVLIKENGTWKIRAFHNCRIQKPGLFQRIMMALSKK</sequence>
<protein>
    <submittedName>
        <fullName evidence="2">SgcJ/EcaC family oxidoreductase</fullName>
    </submittedName>
</protein>
<dbReference type="NCBIfam" id="TIGR02246">
    <property type="entry name" value="SgcJ/EcaC family oxidoreductase"/>
    <property type="match status" value="1"/>
</dbReference>
<name>A0A926Y260_9BACT</name>
<organism evidence="2 3">
    <name type="scientific">Spirosoma profusum</name>
    <dbReference type="NCBI Taxonomy" id="2771354"/>
    <lineage>
        <taxon>Bacteria</taxon>
        <taxon>Pseudomonadati</taxon>
        <taxon>Bacteroidota</taxon>
        <taxon>Cytophagia</taxon>
        <taxon>Cytophagales</taxon>
        <taxon>Cytophagaceae</taxon>
        <taxon>Spirosoma</taxon>
    </lineage>
</organism>
<feature type="domain" description="DUF4440" evidence="1">
    <location>
        <begin position="14"/>
        <end position="129"/>
    </location>
</feature>
<evidence type="ECO:0000259" key="1">
    <source>
        <dbReference type="Pfam" id="PF14534"/>
    </source>
</evidence>
<proteinExistence type="predicted"/>
<gene>
    <name evidence="2" type="ORF">IC229_07815</name>
</gene>
<dbReference type="Pfam" id="PF14534">
    <property type="entry name" value="DUF4440"/>
    <property type="match status" value="1"/>
</dbReference>
<evidence type="ECO:0000313" key="3">
    <source>
        <dbReference type="Proteomes" id="UP000598820"/>
    </source>
</evidence>
<reference evidence="2" key="1">
    <citation type="submission" date="2020-09" db="EMBL/GenBank/DDBJ databases">
        <authorList>
            <person name="Kim M.K."/>
        </authorList>
    </citation>
    <scope>NUCLEOTIDE SEQUENCE</scope>
    <source>
        <strain evidence="2">BT702</strain>
    </source>
</reference>
<dbReference type="InterPro" id="IPR011944">
    <property type="entry name" value="Steroid_delta5-4_isomerase"/>
</dbReference>
<evidence type="ECO:0000313" key="2">
    <source>
        <dbReference type="EMBL" id="MBD2700536.1"/>
    </source>
</evidence>
<dbReference type="Proteomes" id="UP000598820">
    <property type="component" value="Unassembled WGS sequence"/>
</dbReference>
<dbReference type="InterPro" id="IPR027843">
    <property type="entry name" value="DUF4440"/>
</dbReference>
<dbReference type="AlphaFoldDB" id="A0A926Y260"/>
<dbReference type="InterPro" id="IPR032710">
    <property type="entry name" value="NTF2-like_dom_sf"/>
</dbReference>
<dbReference type="Gene3D" id="3.10.450.50">
    <property type="match status" value="1"/>
</dbReference>
<dbReference type="SUPFAM" id="SSF54427">
    <property type="entry name" value="NTF2-like"/>
    <property type="match status" value="1"/>
</dbReference>